<evidence type="ECO:0000259" key="4">
    <source>
        <dbReference type="Pfam" id="PF17853"/>
    </source>
</evidence>
<dbReference type="EMBL" id="JBHUEO010000047">
    <property type="protein sequence ID" value="MFD1707853.1"/>
    <property type="molecule type" value="Genomic_DNA"/>
</dbReference>
<dbReference type="InterPro" id="IPR042070">
    <property type="entry name" value="PucR_C-HTH_sf"/>
</dbReference>
<feature type="domain" description="CdaR GGDEF-like" evidence="4">
    <location>
        <begin position="293"/>
        <end position="413"/>
    </location>
</feature>
<dbReference type="Pfam" id="PF17853">
    <property type="entry name" value="GGDEF_2"/>
    <property type="match status" value="1"/>
</dbReference>
<dbReference type="PANTHER" id="PTHR33744">
    <property type="entry name" value="CARBOHYDRATE DIACID REGULATOR"/>
    <property type="match status" value="1"/>
</dbReference>
<feature type="domain" description="Purine catabolism PurC-like" evidence="2">
    <location>
        <begin position="5"/>
        <end position="128"/>
    </location>
</feature>
<dbReference type="Pfam" id="PF13556">
    <property type="entry name" value="HTH_30"/>
    <property type="match status" value="1"/>
</dbReference>
<evidence type="ECO:0000313" key="5">
    <source>
        <dbReference type="EMBL" id="MFD1707853.1"/>
    </source>
</evidence>
<evidence type="ECO:0000256" key="1">
    <source>
        <dbReference type="ARBA" id="ARBA00006754"/>
    </source>
</evidence>
<evidence type="ECO:0000259" key="2">
    <source>
        <dbReference type="Pfam" id="PF07905"/>
    </source>
</evidence>
<sequence length="543" mass="62680">MRIIEMLELPAFKEVTVLTENVNLEKDVLGITLFDAPDGYEWFREGEFIITTGYPFMDANSDWEETLIKLIKVLINKKCSGLGIKIGRYILEIPSKVISYASENEFPILHLPNRLAWSDLIVPVVTYINNKQRLELELTRDVYENFHAFLTNGKGLPDLANLLHKLTSKPIAIYIKTLNIYIEAPSTWISRNDVEDLITNVPIDKNSYKLKEHEYQPLIRLIKSTLHFEAAVIIGNVKADLKPWELVAIEQAVTIIKSEIERLRSIATIYQRQKNTFITKLQNGVIKSYEVLLRLAQEIRWKISNNNFYAVLLNCDLQETNEVQLIEKKLNIIYMMEKHLEESLPGTLIGFDLSNRFVLLIEVNNEVTENLIIRKLKELITTLNISTFYGGIGRAYPLLQIRNSFKEAETALNFSYTKESYQNQLTIYSFSELNIERILYSNNPLKESETIADEYLNNIIEYDKKKNSELFITLKVFLENNASHIDTAKALYIHKNTVRYRLKVIREITGLDPENIKDQILFVMALSVVEISEPKAMAVTNGT</sequence>
<reference evidence="6" key="1">
    <citation type="journal article" date="2019" name="Int. J. Syst. Evol. Microbiol.">
        <title>The Global Catalogue of Microorganisms (GCM) 10K type strain sequencing project: providing services to taxonomists for standard genome sequencing and annotation.</title>
        <authorList>
            <consortium name="The Broad Institute Genomics Platform"/>
            <consortium name="The Broad Institute Genome Sequencing Center for Infectious Disease"/>
            <person name="Wu L."/>
            <person name="Ma J."/>
        </authorList>
    </citation>
    <scope>NUCLEOTIDE SEQUENCE [LARGE SCALE GENOMIC DNA]</scope>
    <source>
        <strain evidence="6">CGMCC 1.12295</strain>
    </source>
</reference>
<name>A0ABW4KK32_9BACI</name>
<accession>A0ABW4KK32</accession>
<dbReference type="InterPro" id="IPR012914">
    <property type="entry name" value="PucR_dom"/>
</dbReference>
<evidence type="ECO:0000313" key="6">
    <source>
        <dbReference type="Proteomes" id="UP001597301"/>
    </source>
</evidence>
<dbReference type="InterPro" id="IPR041522">
    <property type="entry name" value="CdaR_GGDEF"/>
</dbReference>
<comment type="similarity">
    <text evidence="1">Belongs to the CdaR family.</text>
</comment>
<dbReference type="InterPro" id="IPR051448">
    <property type="entry name" value="CdaR-like_regulators"/>
</dbReference>
<evidence type="ECO:0000259" key="3">
    <source>
        <dbReference type="Pfam" id="PF13556"/>
    </source>
</evidence>
<dbReference type="Gene3D" id="1.10.10.2840">
    <property type="entry name" value="PucR C-terminal helix-turn-helix domain"/>
    <property type="match status" value="1"/>
</dbReference>
<comment type="caution">
    <text evidence="5">The sequence shown here is derived from an EMBL/GenBank/DDBJ whole genome shotgun (WGS) entry which is preliminary data.</text>
</comment>
<protein>
    <submittedName>
        <fullName evidence="5">PucR family transcriptional regulator</fullName>
    </submittedName>
</protein>
<keyword evidence="6" id="KW-1185">Reference proteome</keyword>
<gene>
    <name evidence="5" type="ORF">ACFSCZ_14095</name>
</gene>
<dbReference type="Proteomes" id="UP001597301">
    <property type="component" value="Unassembled WGS sequence"/>
</dbReference>
<organism evidence="5 6">
    <name type="scientific">Siminovitchia sediminis</name>
    <dbReference type="NCBI Taxonomy" id="1274353"/>
    <lineage>
        <taxon>Bacteria</taxon>
        <taxon>Bacillati</taxon>
        <taxon>Bacillota</taxon>
        <taxon>Bacilli</taxon>
        <taxon>Bacillales</taxon>
        <taxon>Bacillaceae</taxon>
        <taxon>Siminovitchia</taxon>
    </lineage>
</organism>
<dbReference type="Pfam" id="PF07905">
    <property type="entry name" value="PucR"/>
    <property type="match status" value="1"/>
</dbReference>
<proteinExistence type="inferred from homology"/>
<feature type="domain" description="PucR C-terminal helix-turn-helix" evidence="3">
    <location>
        <begin position="472"/>
        <end position="527"/>
    </location>
</feature>
<dbReference type="RefSeq" id="WP_380774691.1">
    <property type="nucleotide sequence ID" value="NZ_JBHUEO010000047.1"/>
</dbReference>
<dbReference type="InterPro" id="IPR025736">
    <property type="entry name" value="PucR_C-HTH_dom"/>
</dbReference>